<sequence>MEKLENKVHMSIKELKSKLQKAKNVNDLTVRIYHYDEDNVEGFIVEVVSNFMTDDDTYYDLNTYGTVQEAKKRAEAVRKNLKANYEVASGEIEVYQV</sequence>
<keyword evidence="2" id="KW-1185">Reference proteome</keyword>
<name>A0A7U3NK14_9CAUD</name>
<accession>A0A7U3NK14</accession>
<gene>
    <name evidence="1" type="ORF">Kirov_253</name>
</gene>
<protein>
    <submittedName>
        <fullName evidence="1">Uncharacterized protein</fullName>
    </submittedName>
</protein>
<reference evidence="1 2" key="1">
    <citation type="submission" date="2020-10" db="EMBL/GenBank/DDBJ databases">
        <authorList>
            <person name="Kazantseva O.A."/>
            <person name="Piligrimova E.G."/>
            <person name="Shadrin A.M."/>
        </authorList>
    </citation>
    <scope>NUCLEOTIDE SEQUENCE [LARGE SCALE GENOMIC DNA]</scope>
</reference>
<proteinExistence type="predicted"/>
<dbReference type="EMBL" id="MW084976">
    <property type="protein sequence ID" value="QOV08452.1"/>
    <property type="molecule type" value="Genomic_DNA"/>
</dbReference>
<evidence type="ECO:0000313" key="2">
    <source>
        <dbReference type="Proteomes" id="UP000594029"/>
    </source>
</evidence>
<evidence type="ECO:0000313" key="1">
    <source>
        <dbReference type="EMBL" id="QOV08452.1"/>
    </source>
</evidence>
<dbReference type="Proteomes" id="UP000594029">
    <property type="component" value="Segment"/>
</dbReference>
<organism evidence="1 2">
    <name type="scientific">Bacillus phage Kirov</name>
    <dbReference type="NCBI Taxonomy" id="2783539"/>
    <lineage>
        <taxon>Viruses</taxon>
        <taxon>Duplodnaviria</taxon>
        <taxon>Heunggongvirae</taxon>
        <taxon>Uroviricota</taxon>
        <taxon>Caudoviricetes</taxon>
        <taxon>Andregratiavirinae</taxon>
        <taxon>Kirovvirus</taxon>
        <taxon>Kirovvirus kirov</taxon>
    </lineage>
</organism>